<dbReference type="EMBL" id="SLXK01000005">
    <property type="protein sequence ID" value="TCP30555.1"/>
    <property type="molecule type" value="Genomic_DNA"/>
</dbReference>
<dbReference type="PANTHER" id="PTHR37298:SF1">
    <property type="entry name" value="UPF0111 PROTEIN YKAA"/>
    <property type="match status" value="1"/>
</dbReference>
<dbReference type="RefSeq" id="WP_132744505.1">
    <property type="nucleotide sequence ID" value="NZ_SLXK01000005.1"/>
</dbReference>
<keyword evidence="3" id="KW-1185">Reference proteome</keyword>
<proteinExistence type="inferred from homology"/>
<reference evidence="2 3" key="1">
    <citation type="submission" date="2019-03" db="EMBL/GenBank/DDBJ databases">
        <title>Genomic Encyclopedia of Type Strains, Phase IV (KMG-IV): sequencing the most valuable type-strain genomes for metagenomic binning, comparative biology and taxonomic classification.</title>
        <authorList>
            <person name="Goeker M."/>
        </authorList>
    </citation>
    <scope>NUCLEOTIDE SEQUENCE [LARGE SCALE GENOMIC DNA]</scope>
    <source>
        <strain evidence="2 3">DSM 19377</strain>
    </source>
</reference>
<dbReference type="Gene3D" id="1.20.58.220">
    <property type="entry name" value="Phosphate transport system protein phou homolog 2, domain 2"/>
    <property type="match status" value="1"/>
</dbReference>
<evidence type="ECO:0000313" key="3">
    <source>
        <dbReference type="Proteomes" id="UP000295416"/>
    </source>
</evidence>
<accession>A0A4R2P9L2</accession>
<dbReference type="OrthoDB" id="9797568at2"/>
<name>A0A4R2P9L2_9BACL</name>
<evidence type="ECO:0000256" key="1">
    <source>
        <dbReference type="ARBA" id="ARBA00008591"/>
    </source>
</evidence>
<evidence type="ECO:0008006" key="4">
    <source>
        <dbReference type="Google" id="ProtNLM"/>
    </source>
</evidence>
<gene>
    <name evidence="2" type="ORF">EV207_10584</name>
</gene>
<dbReference type="Proteomes" id="UP000295416">
    <property type="component" value="Unassembled WGS sequence"/>
</dbReference>
<dbReference type="Pfam" id="PF01865">
    <property type="entry name" value="PhoU_div"/>
    <property type="match status" value="1"/>
</dbReference>
<dbReference type="InterPro" id="IPR018445">
    <property type="entry name" value="Put_Phosphate_transp_reg"/>
</dbReference>
<dbReference type="InterPro" id="IPR038078">
    <property type="entry name" value="PhoU-like_sf"/>
</dbReference>
<dbReference type="AlphaFoldDB" id="A0A4R2P9L2"/>
<sequence>MLFPSKNDKFLGMLSTIALNLEEAAKYFVDFKIKNLDDLREFSRVMKDYEKKGDTYIHELIVALNKTFITPLEREDILALAMKMDDVLDGFEQWSTRFEIYNLTRADEYMVKFVDILLEASKEIAEATTLLNKKKLFNIRNNVIKINDYESECDELLQDSIRNLFEYEKDPINIIKYKELYEMLEEIADSCEDVANTLETIIMRNA</sequence>
<evidence type="ECO:0000313" key="2">
    <source>
        <dbReference type="EMBL" id="TCP30555.1"/>
    </source>
</evidence>
<comment type="similarity">
    <text evidence="1">Belongs to the UPF0111 family.</text>
</comment>
<dbReference type="InterPro" id="IPR052912">
    <property type="entry name" value="UPF0111_domain"/>
</dbReference>
<protein>
    <recommendedName>
        <fullName evidence="4">Phosphate transport regulator</fullName>
    </recommendedName>
</protein>
<organism evidence="2 3">
    <name type="scientific">Scopulibacillus darangshiensis</name>
    <dbReference type="NCBI Taxonomy" id="442528"/>
    <lineage>
        <taxon>Bacteria</taxon>
        <taxon>Bacillati</taxon>
        <taxon>Bacillota</taxon>
        <taxon>Bacilli</taxon>
        <taxon>Bacillales</taxon>
        <taxon>Sporolactobacillaceae</taxon>
        <taxon>Scopulibacillus</taxon>
    </lineage>
</organism>
<comment type="caution">
    <text evidence="2">The sequence shown here is derived from an EMBL/GenBank/DDBJ whole genome shotgun (WGS) entry which is preliminary data.</text>
</comment>
<dbReference type="PANTHER" id="PTHR37298">
    <property type="entry name" value="UPF0111 PROTEIN YKAA"/>
    <property type="match status" value="1"/>
</dbReference>